<reference evidence="3" key="1">
    <citation type="journal article" date="2019" name="Int. J. Syst. Evol. Microbiol.">
        <title>The Global Catalogue of Microorganisms (GCM) 10K type strain sequencing project: providing services to taxonomists for standard genome sequencing and annotation.</title>
        <authorList>
            <consortium name="The Broad Institute Genomics Platform"/>
            <consortium name="The Broad Institute Genome Sequencing Center for Infectious Disease"/>
            <person name="Wu L."/>
            <person name="Ma J."/>
        </authorList>
    </citation>
    <scope>NUCLEOTIDE SEQUENCE [LARGE SCALE GENOMIC DNA]</scope>
    <source>
        <strain evidence="3">CGMCC 1.15419</strain>
    </source>
</reference>
<dbReference type="RefSeq" id="WP_188715785.1">
    <property type="nucleotide sequence ID" value="NZ_BMIV01000010.1"/>
</dbReference>
<dbReference type="Proteomes" id="UP000640509">
    <property type="component" value="Unassembled WGS sequence"/>
</dbReference>
<feature type="compositionally biased region" description="Basic and acidic residues" evidence="1">
    <location>
        <begin position="1"/>
        <end position="11"/>
    </location>
</feature>
<evidence type="ECO:0000313" key="2">
    <source>
        <dbReference type="EMBL" id="GGF73778.1"/>
    </source>
</evidence>
<dbReference type="EMBL" id="BMIV01000010">
    <property type="protein sequence ID" value="GGF73778.1"/>
    <property type="molecule type" value="Genomic_DNA"/>
</dbReference>
<organism evidence="2 3">
    <name type="scientific">Paracoccus acridae</name>
    <dbReference type="NCBI Taxonomy" id="1795310"/>
    <lineage>
        <taxon>Bacteria</taxon>
        <taxon>Pseudomonadati</taxon>
        <taxon>Pseudomonadota</taxon>
        <taxon>Alphaproteobacteria</taxon>
        <taxon>Rhodobacterales</taxon>
        <taxon>Paracoccaceae</taxon>
        <taxon>Paracoccus</taxon>
    </lineage>
</organism>
<gene>
    <name evidence="2" type="ORF">GCM10011402_27970</name>
</gene>
<proteinExistence type="predicted"/>
<feature type="compositionally biased region" description="Basic and acidic residues" evidence="1">
    <location>
        <begin position="22"/>
        <end position="36"/>
    </location>
</feature>
<accession>A0ABQ1VK55</accession>
<protein>
    <submittedName>
        <fullName evidence="2">Uncharacterized protein</fullName>
    </submittedName>
</protein>
<feature type="compositionally biased region" description="Basic and acidic residues" evidence="1">
    <location>
        <begin position="55"/>
        <end position="69"/>
    </location>
</feature>
<sequence length="69" mass="7086">MSTSDKTDAANRHHGGPGSSHQRPDLPDPTEGRGPKPGEPTNGPDSDVSGGGGVRDSHHTHDPKTKGGR</sequence>
<evidence type="ECO:0000256" key="1">
    <source>
        <dbReference type="SAM" id="MobiDB-lite"/>
    </source>
</evidence>
<name>A0ABQ1VK55_9RHOB</name>
<comment type="caution">
    <text evidence="2">The sequence shown here is derived from an EMBL/GenBank/DDBJ whole genome shotgun (WGS) entry which is preliminary data.</text>
</comment>
<evidence type="ECO:0000313" key="3">
    <source>
        <dbReference type="Proteomes" id="UP000640509"/>
    </source>
</evidence>
<keyword evidence="3" id="KW-1185">Reference proteome</keyword>
<feature type="region of interest" description="Disordered" evidence="1">
    <location>
        <begin position="1"/>
        <end position="69"/>
    </location>
</feature>